<evidence type="ECO:0000313" key="1">
    <source>
        <dbReference type="EMBL" id="GFQ83450.1"/>
    </source>
</evidence>
<comment type="caution">
    <text evidence="1">The sequence shown here is derived from an EMBL/GenBank/DDBJ whole genome shotgun (WGS) entry which is preliminary data.</text>
</comment>
<dbReference type="AlphaFoldDB" id="A0A8X6KQY9"/>
<dbReference type="Proteomes" id="UP000887116">
    <property type="component" value="Unassembled WGS sequence"/>
</dbReference>
<proteinExistence type="predicted"/>
<accession>A0A8X6KQY9</accession>
<reference evidence="1" key="1">
    <citation type="submission" date="2020-07" db="EMBL/GenBank/DDBJ databases">
        <title>Multicomponent nature underlies the extraordinary mechanical properties of spider dragline silk.</title>
        <authorList>
            <person name="Kono N."/>
            <person name="Nakamura H."/>
            <person name="Mori M."/>
            <person name="Yoshida Y."/>
            <person name="Ohtoshi R."/>
            <person name="Malay A.D."/>
            <person name="Moran D.A.P."/>
            <person name="Tomita M."/>
            <person name="Numata K."/>
            <person name="Arakawa K."/>
        </authorList>
    </citation>
    <scope>NUCLEOTIDE SEQUENCE</scope>
</reference>
<dbReference type="EMBL" id="BMAO01002809">
    <property type="protein sequence ID" value="GFQ83450.1"/>
    <property type="molecule type" value="Genomic_DNA"/>
</dbReference>
<keyword evidence="2" id="KW-1185">Reference proteome</keyword>
<sequence length="174" mass="19046">MNVKFLFITRGPPFVFPELCPGARTKFLITGGAGVGERVVLSEDRNYAAQSEKGEEDWDGSIRRANLLSDVQVGGGRVPDRCNDRNVNTRLLRCSVSLPTHQGWMRFCKHVSGRATPLVDPAACCVGGYMVSAPATYSLLMLSVACLIRLRLPSRSRALLTGQVVWGEMPSCFL</sequence>
<evidence type="ECO:0000313" key="2">
    <source>
        <dbReference type="Proteomes" id="UP000887116"/>
    </source>
</evidence>
<gene>
    <name evidence="1" type="ORF">TNCT_635511</name>
</gene>
<name>A0A8X6KQY9_TRICU</name>
<protein>
    <submittedName>
        <fullName evidence="1">Uncharacterized protein</fullName>
    </submittedName>
</protein>
<organism evidence="1 2">
    <name type="scientific">Trichonephila clavata</name>
    <name type="common">Joro spider</name>
    <name type="synonym">Nephila clavata</name>
    <dbReference type="NCBI Taxonomy" id="2740835"/>
    <lineage>
        <taxon>Eukaryota</taxon>
        <taxon>Metazoa</taxon>
        <taxon>Ecdysozoa</taxon>
        <taxon>Arthropoda</taxon>
        <taxon>Chelicerata</taxon>
        <taxon>Arachnida</taxon>
        <taxon>Araneae</taxon>
        <taxon>Araneomorphae</taxon>
        <taxon>Entelegynae</taxon>
        <taxon>Araneoidea</taxon>
        <taxon>Nephilidae</taxon>
        <taxon>Trichonephila</taxon>
    </lineage>
</organism>